<feature type="domain" description="Rho-GAP" evidence="3">
    <location>
        <begin position="294"/>
        <end position="479"/>
    </location>
</feature>
<feature type="region of interest" description="Disordered" evidence="2">
    <location>
        <begin position="850"/>
        <end position="876"/>
    </location>
</feature>
<feature type="coiled-coil region" evidence="1">
    <location>
        <begin position="1453"/>
        <end position="1510"/>
    </location>
</feature>
<reference evidence="4" key="1">
    <citation type="submission" date="2021-11" db="EMBL/GenBank/DDBJ databases">
        <authorList>
            <person name="Herlambang A."/>
            <person name="Guo Y."/>
            <person name="Takashima Y."/>
            <person name="Nishizawa T."/>
        </authorList>
    </citation>
    <scope>NUCLEOTIDE SEQUENCE</scope>
    <source>
        <strain evidence="4">E1425</strain>
    </source>
</reference>
<feature type="region of interest" description="Disordered" evidence="2">
    <location>
        <begin position="1157"/>
        <end position="1281"/>
    </location>
</feature>
<feature type="region of interest" description="Disordered" evidence="2">
    <location>
        <begin position="1068"/>
        <end position="1125"/>
    </location>
</feature>
<protein>
    <recommendedName>
        <fullName evidence="3">Rho-GAP domain-containing protein</fullName>
    </recommendedName>
</protein>
<sequence length="1521" mass="166617">MPPSAQSATLSLSTYPSLHTSIFGDEGGSLFGEGGLLGDMGDIFNAGTIGSGVGPGTSQMTVPRISSLTQFSSQASTTFQPHRDHILQGAGVGTPPLKQQYQTQPKMPQPGPQQQQGQQSQLQQQQQLQQQRQHTPSSYRHSAPISIPPSNDTQQQQPNIHHSQPPPQHPAQTPQPPRPQTMFAQGSVADLQKERVLAHKSSVATMKTTASSNSLQSQSDLSSRPLPSVQPPRGGPSSSRTFETDPKAKAQKEALKQKLKQQQKAQQKRSLPLFPTDRTRGSSSIQNALRPVDISLIDLLPIEVSHKIIMKCIDEIKLRGLKHKHLFRTPFYSPSVEGALAMMVDPRRQDMISVKWMRMDTVAGLLTTALSRTYPPLIPPHIQEMFQNPNGRFFFELLGMLPELNRFLFVEILDLCCDLVDNQLYNQVSHSKLAIYPGSCCFGLDEFMPTWDTRYLLTTDVKKFSAAFYHVIYAYREERDLSAEALQEKLDTRDRILEKERMDALESEYGLEGAFAILRMEARIAKGLPAESPSLVPTPPSNTKEISVYADRKERVVADDAISVLNIQLDETAAAAPPVQSLDKVVEEGKEEEEEENVEGVIEDLRNSVSVAALVYNSGSNSAASSSETVVSSGSTTPAQSSTPSSGPYLYKKSNPSSPAVVGSKTTAATRPTLLRLKSIARASTIEKNLYPVSPGDIFGISRHAIERKQLQEFLSVARISVKQRKSLSSKRILQLRLQNKLLRRHRSTPAASPVYPIQEQPSSPLQYHRNYQLQRQAQSASPSLQHPHRKLRIHPPAQNHTHWNRHQSLYQQTYSDQAKTPSLRRERTRQLRKELQVYLDRGLSQEEAILQNKKDKKRNRRKEKKAKEVAAKAEERRQHVEKAVIATAEERKQKDQITMEEAEVMEAFDYLTDKEFEEFMTLAGLTMVDVNRIREKAATAALKQVTKDIASADQSSVKATLQQESKKVQPAPMAKNADKDMEAKKTVQNAPSGSAISEPKALTVTSPASPAFKEGQIVDNAPKMYKSRPTSLPKMTSMDLLMKNTKVIGDSNLRCYPELKVSSPTTSIASAAEGTPTSISSSPATSVAQTSRRPSTIGSTDLGTVPEEDTPAAASISTPSSASNSAEIQVVMIEMSMPVAKSTPKTTTVATTTVEKGSILAATKEQKKKISPSSSSSSIPVLTARGASSTTTASSPTRTSSTPIKDLKSKSPSVSSLASLSSSRSTESVSTEKSRIPSPIYGLKKKSVPSPHSSAEKMKAVETTKVPESTGAAESKKSSVRDAIKALEGGPKPKSGVRDAIKAFERPAGSTSGTAPLPFPKLRPVVRNTTPISATTLPSGAAGSTLRPWDALRKKKTTTTATTTTVVAPSTEPLKPKEDDKKTFVSKSSMSKDEVSRVGHMKDTFKISTTKVIPTTVEITPLDAKKTTTPVPATAANPAVIPRFVLEIETMVDDLDDNKVSKREQVTKVEAKVSKLKNKEERLQILQVEEQEDEEAAELRELLNSMSEEERSEFLRLSRA</sequence>
<feature type="compositionally biased region" description="Low complexity" evidence="2">
    <location>
        <begin position="154"/>
        <end position="163"/>
    </location>
</feature>
<reference evidence="4" key="2">
    <citation type="journal article" date="2022" name="Microbiol. Resour. Announc.">
        <title>Whole-Genome Sequence of Entomortierella parvispora E1425, a Mucoromycotan Fungus Associated with Burkholderiaceae-Related Endosymbiotic Bacteria.</title>
        <authorList>
            <person name="Herlambang A."/>
            <person name="Guo Y."/>
            <person name="Takashima Y."/>
            <person name="Narisawa K."/>
            <person name="Ohta H."/>
            <person name="Nishizawa T."/>
        </authorList>
    </citation>
    <scope>NUCLEOTIDE SEQUENCE</scope>
    <source>
        <strain evidence="4">E1425</strain>
    </source>
</reference>
<feature type="region of interest" description="Disordered" evidence="2">
    <location>
        <begin position="1361"/>
        <end position="1387"/>
    </location>
</feature>
<feature type="compositionally biased region" description="Low complexity" evidence="2">
    <location>
        <begin position="1076"/>
        <end position="1087"/>
    </location>
</feature>
<keyword evidence="5" id="KW-1185">Reference proteome</keyword>
<feature type="compositionally biased region" description="Low complexity" evidence="2">
    <location>
        <begin position="1113"/>
        <end position="1125"/>
    </location>
</feature>
<feature type="compositionally biased region" description="Low complexity" evidence="2">
    <location>
        <begin position="1172"/>
        <end position="1204"/>
    </location>
</feature>
<evidence type="ECO:0000259" key="3">
    <source>
        <dbReference type="PROSITE" id="PS50238"/>
    </source>
</evidence>
<dbReference type="OrthoDB" id="2422472at2759"/>
<feature type="compositionally biased region" description="Polar residues" evidence="2">
    <location>
        <begin position="1088"/>
        <end position="1103"/>
    </location>
</feature>
<dbReference type="SUPFAM" id="SSF48350">
    <property type="entry name" value="GTPase activation domain, GAP"/>
    <property type="match status" value="1"/>
</dbReference>
<dbReference type="InterPro" id="IPR000198">
    <property type="entry name" value="RhoGAP_dom"/>
</dbReference>
<feature type="compositionally biased region" description="Pro residues" evidence="2">
    <location>
        <begin position="164"/>
        <end position="179"/>
    </location>
</feature>
<feature type="compositionally biased region" description="Basic and acidic residues" evidence="2">
    <location>
        <begin position="866"/>
        <end position="876"/>
    </location>
</feature>
<organism evidence="4 5">
    <name type="scientific">Entomortierella parvispora</name>
    <dbReference type="NCBI Taxonomy" id="205924"/>
    <lineage>
        <taxon>Eukaryota</taxon>
        <taxon>Fungi</taxon>
        <taxon>Fungi incertae sedis</taxon>
        <taxon>Mucoromycota</taxon>
        <taxon>Mortierellomycotina</taxon>
        <taxon>Mortierellomycetes</taxon>
        <taxon>Mortierellales</taxon>
        <taxon>Mortierellaceae</taxon>
        <taxon>Entomortierella</taxon>
    </lineage>
</organism>
<proteinExistence type="predicted"/>
<feature type="region of interest" description="Disordered" evidence="2">
    <location>
        <begin position="203"/>
        <end position="284"/>
    </location>
</feature>
<feature type="compositionally biased region" description="Low complexity" evidence="2">
    <location>
        <begin position="211"/>
        <end position="227"/>
    </location>
</feature>
<feature type="region of interest" description="Disordered" evidence="2">
    <location>
        <begin position="961"/>
        <end position="980"/>
    </location>
</feature>
<keyword evidence="1" id="KW-0175">Coiled coil</keyword>
<dbReference type="Proteomes" id="UP000827284">
    <property type="component" value="Unassembled WGS sequence"/>
</dbReference>
<dbReference type="GO" id="GO:0007165">
    <property type="term" value="P:signal transduction"/>
    <property type="evidence" value="ECO:0007669"/>
    <property type="project" value="InterPro"/>
</dbReference>
<evidence type="ECO:0000256" key="2">
    <source>
        <dbReference type="SAM" id="MobiDB-lite"/>
    </source>
</evidence>
<evidence type="ECO:0000256" key="1">
    <source>
        <dbReference type="SAM" id="Coils"/>
    </source>
</evidence>
<feature type="compositionally biased region" description="Low complexity" evidence="2">
    <location>
        <begin position="621"/>
        <end position="648"/>
    </location>
</feature>
<feature type="compositionally biased region" description="Basic residues" evidence="2">
    <location>
        <begin position="855"/>
        <end position="865"/>
    </location>
</feature>
<feature type="region of interest" description="Disordered" evidence="2">
    <location>
        <begin position="86"/>
        <end position="182"/>
    </location>
</feature>
<dbReference type="Gene3D" id="1.10.555.10">
    <property type="entry name" value="Rho GTPase activation protein"/>
    <property type="match status" value="1"/>
</dbReference>
<feature type="region of interest" description="Disordered" evidence="2">
    <location>
        <begin position="621"/>
        <end position="666"/>
    </location>
</feature>
<feature type="compositionally biased region" description="Basic and acidic residues" evidence="2">
    <location>
        <begin position="1375"/>
        <end position="1384"/>
    </location>
</feature>
<dbReference type="InterPro" id="IPR008936">
    <property type="entry name" value="Rho_GTPase_activation_prot"/>
</dbReference>
<evidence type="ECO:0000313" key="4">
    <source>
        <dbReference type="EMBL" id="GJJ69927.1"/>
    </source>
</evidence>
<dbReference type="PROSITE" id="PS50238">
    <property type="entry name" value="RHOGAP"/>
    <property type="match status" value="1"/>
</dbReference>
<dbReference type="EMBL" id="BQFW01000003">
    <property type="protein sequence ID" value="GJJ69927.1"/>
    <property type="molecule type" value="Genomic_DNA"/>
</dbReference>
<accession>A0A9P3H4J9</accession>
<feature type="compositionally biased region" description="Low complexity" evidence="2">
    <location>
        <begin position="1211"/>
        <end position="1230"/>
    </location>
</feature>
<feature type="compositionally biased region" description="Basic and acidic residues" evidence="2">
    <location>
        <begin position="242"/>
        <end position="256"/>
    </location>
</feature>
<comment type="caution">
    <text evidence="4">The sequence shown here is derived from an EMBL/GenBank/DDBJ whole genome shotgun (WGS) entry which is preliminary data.</text>
</comment>
<feature type="compositionally biased region" description="Low complexity" evidence="2">
    <location>
        <begin position="102"/>
        <end position="133"/>
    </location>
</feature>
<evidence type="ECO:0000313" key="5">
    <source>
        <dbReference type="Proteomes" id="UP000827284"/>
    </source>
</evidence>
<gene>
    <name evidence="4" type="ORF">EMPS_02276</name>
</gene>
<name>A0A9P3H4J9_9FUNG</name>